<reference evidence="2" key="1">
    <citation type="submission" date="2019-08" db="EMBL/GenBank/DDBJ databases">
        <title>Genomic characterization of a novel candidate phylum (ARYD3) from a high temperature, high salinity tertiary oil reservoir in north central Oklahoma, USA.</title>
        <authorList>
            <person name="Youssef N.H."/>
            <person name="Yadav A."/>
            <person name="Elshahed M.S."/>
        </authorList>
    </citation>
    <scope>NUCLEOTIDE SEQUENCE [LARGE SCALE GENOMIC DNA]</scope>
    <source>
        <strain evidence="2">ARYD3</strain>
    </source>
</reference>
<accession>A0A5D0MID7</accession>
<name>A0A5D0MID7_9BACT</name>
<dbReference type="SUPFAM" id="SSF82171">
    <property type="entry name" value="DPP6 N-terminal domain-like"/>
    <property type="match status" value="1"/>
</dbReference>
<dbReference type="Gene3D" id="2.120.10.60">
    <property type="entry name" value="Tricorn protease N-terminal domain"/>
    <property type="match status" value="1"/>
</dbReference>
<comment type="caution">
    <text evidence="2">The sequence shown here is derived from an EMBL/GenBank/DDBJ whole genome shotgun (WGS) entry which is preliminary data.</text>
</comment>
<feature type="non-terminal residue" evidence="2">
    <location>
        <position position="446"/>
    </location>
</feature>
<dbReference type="Gene3D" id="2.120.10.30">
    <property type="entry name" value="TolB, C-terminal domain"/>
    <property type="match status" value="1"/>
</dbReference>
<sequence>NFDGLYCWPEDEKLYIGTYRDFKGKRTYEIDQRGKILKKVLDYNMFKAKKNGKGEYLFVSEGVDTSRRKYTGSASKNILVFDEKSKKIDYKVKNKYMNMFPVWGESDNIIYYISNKDGTVNIWRKNLSKNSERKITNFDSREVQWLYSSPNGKYLSFIADYEPFVYDTEEEKIKRIDIEIDADYHYTNKKLKKIGFSGFKEAEISKDGKNILFACEGDILKNDTDKKNDDKVYPKNMTDTPEWERDIVWSPNNQIFAYVSTKGGTFDIHISDVSGKHTKRITDNKEIETLLDFSKSGRYLAYCKFPQTVIIHDMKNHKEKKILEMPYLYDLNWGPNNKYLLISRSNINYNQDVYIVSRDGKFKRNISLSSGDCFNPKWNKEGDEIYWIENKFGNYSIKKININPENKDGVSIKNDDDFILNEKQKEVYSTNGKEIQDFSLIDKDQS</sequence>
<evidence type="ECO:0000313" key="2">
    <source>
        <dbReference type="EMBL" id="TYB31363.1"/>
    </source>
</evidence>
<dbReference type="InterPro" id="IPR011659">
    <property type="entry name" value="WD40"/>
</dbReference>
<feature type="non-terminal residue" evidence="2">
    <location>
        <position position="1"/>
    </location>
</feature>
<keyword evidence="3" id="KW-1185">Reference proteome</keyword>
<proteinExistence type="inferred from homology"/>
<protein>
    <recommendedName>
        <fullName evidence="4">Dipeptidylpeptidase IV N-terminal domain-containing protein</fullName>
    </recommendedName>
</protein>
<dbReference type="Pfam" id="PF07676">
    <property type="entry name" value="PD40"/>
    <property type="match status" value="1"/>
</dbReference>
<comment type="similarity">
    <text evidence="1">Belongs to the TolB family.</text>
</comment>
<dbReference type="PANTHER" id="PTHR36842:SF1">
    <property type="entry name" value="PROTEIN TOLB"/>
    <property type="match status" value="1"/>
</dbReference>
<dbReference type="EMBL" id="VSIX01000036">
    <property type="protein sequence ID" value="TYB31363.1"/>
    <property type="molecule type" value="Genomic_DNA"/>
</dbReference>
<organism evidence="2 3">
    <name type="scientific">Candidatus Mcinerneyibacterium aminivorans</name>
    <dbReference type="NCBI Taxonomy" id="2703815"/>
    <lineage>
        <taxon>Bacteria</taxon>
        <taxon>Candidatus Macinerneyibacteriota</taxon>
        <taxon>Candidatus Mcinerneyibacteria</taxon>
        <taxon>Candidatus Mcinerneyibacteriales</taxon>
        <taxon>Candidatus Mcinerneyibacteriaceae</taxon>
        <taxon>Candidatus Mcinerneyibacterium</taxon>
    </lineage>
</organism>
<dbReference type="InterPro" id="IPR011042">
    <property type="entry name" value="6-blade_b-propeller_TolB-like"/>
</dbReference>
<dbReference type="Proteomes" id="UP000324143">
    <property type="component" value="Unassembled WGS sequence"/>
</dbReference>
<gene>
    <name evidence="2" type="ORF">FXF47_04525</name>
</gene>
<dbReference type="PANTHER" id="PTHR36842">
    <property type="entry name" value="PROTEIN TOLB HOMOLOG"/>
    <property type="match status" value="1"/>
</dbReference>
<evidence type="ECO:0000256" key="1">
    <source>
        <dbReference type="ARBA" id="ARBA00009820"/>
    </source>
</evidence>
<evidence type="ECO:0008006" key="4">
    <source>
        <dbReference type="Google" id="ProtNLM"/>
    </source>
</evidence>
<dbReference type="AlphaFoldDB" id="A0A5D0MID7"/>
<evidence type="ECO:0000313" key="3">
    <source>
        <dbReference type="Proteomes" id="UP000324143"/>
    </source>
</evidence>